<dbReference type="Pfam" id="PF13396">
    <property type="entry name" value="PLDc_N"/>
    <property type="match status" value="1"/>
</dbReference>
<evidence type="ECO:0000256" key="6">
    <source>
        <dbReference type="SAM" id="Phobius"/>
    </source>
</evidence>
<keyword evidence="9" id="KW-1185">Reference proteome</keyword>
<reference evidence="8 9" key="1">
    <citation type="journal article" date="2018" name="Int. J. Syst. Evol. Microbiol.">
        <title>Zhouia spongiae sp. nov., isolated from a marine sponge.</title>
        <authorList>
            <person name="Zhuang L."/>
            <person name="Lin B."/>
            <person name="Qin F."/>
            <person name="Luo L."/>
        </authorList>
    </citation>
    <scope>NUCLEOTIDE SEQUENCE [LARGE SCALE GENOMIC DNA]</scope>
    <source>
        <strain evidence="8 9">HN-Y44</strain>
    </source>
</reference>
<keyword evidence="3 6" id="KW-0812">Transmembrane</keyword>
<sequence>MTHFLGMIGLWQILLLTILMVIFIIPLIIAVVDIVRNNFEGSGKIVWLLVVLLLNPVGVVLYFLIGRKQRVAISNENN</sequence>
<proteinExistence type="predicted"/>
<gene>
    <name evidence="8" type="ORF">MQE36_04205</name>
</gene>
<dbReference type="RefSeq" id="WP_242937925.1">
    <property type="nucleotide sequence ID" value="NZ_CP094326.1"/>
</dbReference>
<feature type="transmembrane region" description="Helical" evidence="6">
    <location>
        <begin position="12"/>
        <end position="32"/>
    </location>
</feature>
<keyword evidence="5 6" id="KW-0472">Membrane</keyword>
<evidence type="ECO:0000256" key="4">
    <source>
        <dbReference type="ARBA" id="ARBA00022989"/>
    </source>
</evidence>
<accession>A0ABY3YP16</accession>
<evidence type="ECO:0000259" key="7">
    <source>
        <dbReference type="Pfam" id="PF13396"/>
    </source>
</evidence>
<evidence type="ECO:0000256" key="2">
    <source>
        <dbReference type="ARBA" id="ARBA00022475"/>
    </source>
</evidence>
<keyword evidence="4 6" id="KW-1133">Transmembrane helix</keyword>
<name>A0ABY3YP16_9FLAO</name>
<comment type="subcellular location">
    <subcellularLocation>
        <location evidence="1">Cell membrane</location>
        <topology evidence="1">Multi-pass membrane protein</topology>
    </subcellularLocation>
</comment>
<keyword evidence="2" id="KW-1003">Cell membrane</keyword>
<evidence type="ECO:0000313" key="8">
    <source>
        <dbReference type="EMBL" id="UNY99552.1"/>
    </source>
</evidence>
<dbReference type="InterPro" id="IPR027379">
    <property type="entry name" value="CLS_N"/>
</dbReference>
<evidence type="ECO:0000256" key="5">
    <source>
        <dbReference type="ARBA" id="ARBA00023136"/>
    </source>
</evidence>
<organism evidence="8 9">
    <name type="scientific">Zhouia spongiae</name>
    <dbReference type="NCBI Taxonomy" id="2202721"/>
    <lineage>
        <taxon>Bacteria</taxon>
        <taxon>Pseudomonadati</taxon>
        <taxon>Bacteroidota</taxon>
        <taxon>Flavobacteriia</taxon>
        <taxon>Flavobacteriales</taxon>
        <taxon>Flavobacteriaceae</taxon>
        <taxon>Zhouia</taxon>
    </lineage>
</organism>
<feature type="transmembrane region" description="Helical" evidence="6">
    <location>
        <begin position="44"/>
        <end position="65"/>
    </location>
</feature>
<protein>
    <submittedName>
        <fullName evidence="8">PLDc N-terminal domain-containing protein</fullName>
    </submittedName>
</protein>
<evidence type="ECO:0000256" key="3">
    <source>
        <dbReference type="ARBA" id="ARBA00022692"/>
    </source>
</evidence>
<feature type="domain" description="Cardiolipin synthase N-terminal" evidence="7">
    <location>
        <begin position="27"/>
        <end position="67"/>
    </location>
</feature>
<dbReference type="Proteomes" id="UP000829476">
    <property type="component" value="Chromosome"/>
</dbReference>
<evidence type="ECO:0000256" key="1">
    <source>
        <dbReference type="ARBA" id="ARBA00004651"/>
    </source>
</evidence>
<dbReference type="EMBL" id="CP094326">
    <property type="protein sequence ID" value="UNY99552.1"/>
    <property type="molecule type" value="Genomic_DNA"/>
</dbReference>
<evidence type="ECO:0000313" key="9">
    <source>
        <dbReference type="Proteomes" id="UP000829476"/>
    </source>
</evidence>